<protein>
    <recommendedName>
        <fullName evidence="3">Transposase</fullName>
    </recommendedName>
</protein>
<dbReference type="Proteomes" id="UP001322664">
    <property type="component" value="Chromosome"/>
</dbReference>
<dbReference type="EMBL" id="CP137624">
    <property type="protein sequence ID" value="WPK10595.1"/>
    <property type="molecule type" value="Genomic_DNA"/>
</dbReference>
<evidence type="ECO:0000313" key="2">
    <source>
        <dbReference type="Proteomes" id="UP001322664"/>
    </source>
</evidence>
<keyword evidence="2" id="KW-1185">Reference proteome</keyword>
<dbReference type="RefSeq" id="WP_319835806.1">
    <property type="nucleotide sequence ID" value="NZ_CP137624.1"/>
</dbReference>
<reference evidence="1 2" key="1">
    <citation type="submission" date="2023-09" db="EMBL/GenBank/DDBJ databases">
        <authorList>
            <person name="Page C.A."/>
            <person name="Perez-Diaz I.M."/>
        </authorList>
    </citation>
    <scope>NUCLEOTIDE SEQUENCE [LARGE SCALE GENOMIC DNA]</scope>
    <source>
        <strain evidence="1 2">Ll15</strain>
    </source>
</reference>
<evidence type="ECO:0008006" key="3">
    <source>
        <dbReference type="Google" id="ProtNLM"/>
    </source>
</evidence>
<gene>
    <name evidence="1" type="ORF">R6U77_11945</name>
</gene>
<evidence type="ECO:0000313" key="1">
    <source>
        <dbReference type="EMBL" id="WPK10595.1"/>
    </source>
</evidence>
<name>A0ABZ0RUR9_9BACI</name>
<sequence length="55" mass="6509">MYWWVHKFRRLPSEYFALSVADKACIIAAIQVKIETDKKAERESKRAGRGKGRRR</sequence>
<organism evidence="1 2">
    <name type="scientific">Lysinibacillus louembei</name>
    <dbReference type="NCBI Taxonomy" id="1470088"/>
    <lineage>
        <taxon>Bacteria</taxon>
        <taxon>Bacillati</taxon>
        <taxon>Bacillota</taxon>
        <taxon>Bacilli</taxon>
        <taxon>Bacillales</taxon>
        <taxon>Bacillaceae</taxon>
        <taxon>Lysinibacillus</taxon>
    </lineage>
</organism>
<accession>A0ABZ0RUR9</accession>
<proteinExistence type="predicted"/>